<reference evidence="2" key="1">
    <citation type="submission" date="2020-05" db="EMBL/GenBank/DDBJ databases">
        <authorList>
            <person name="Chiriac C."/>
            <person name="Salcher M."/>
            <person name="Ghai R."/>
            <person name="Kavagutti S V."/>
        </authorList>
    </citation>
    <scope>NUCLEOTIDE SEQUENCE</scope>
</reference>
<evidence type="ECO:0000256" key="1">
    <source>
        <dbReference type="SAM" id="Phobius"/>
    </source>
</evidence>
<feature type="transmembrane region" description="Helical" evidence="1">
    <location>
        <begin position="129"/>
        <end position="157"/>
    </location>
</feature>
<accession>A0A6J7PUF6</accession>
<protein>
    <submittedName>
        <fullName evidence="2">Unannotated protein</fullName>
    </submittedName>
</protein>
<proteinExistence type="predicted"/>
<dbReference type="EMBL" id="CAFBPB010000122">
    <property type="protein sequence ID" value="CAB5008967.1"/>
    <property type="molecule type" value="Genomic_DNA"/>
</dbReference>
<dbReference type="InterPro" id="IPR025498">
    <property type="entry name" value="DUF4389"/>
</dbReference>
<sequence length="198" mass="22578">MSNQIETTFTVQLENRNRQTVFFRVILVFPIFIFMASLSAMANNQDWRNSTYGILVIPVMLTLLFRGVYPSWLLSFNKSIFALGNRAWVYLALLTDEYPSLEENQVVTFVFPDIDGGKKLHRGLPLIKWILAIPLYIVGLVYALYGIFLIFLAWIGILSTGKLSSSYAEGISSISAYWNRVYGYAILLVTDEYPSFSL</sequence>
<gene>
    <name evidence="2" type="ORF">UFOPK4049_00922</name>
</gene>
<keyword evidence="1" id="KW-0472">Membrane</keyword>
<keyword evidence="1" id="KW-0812">Transmembrane</keyword>
<evidence type="ECO:0000313" key="2">
    <source>
        <dbReference type="EMBL" id="CAB5008967.1"/>
    </source>
</evidence>
<dbReference type="AlphaFoldDB" id="A0A6J7PUF6"/>
<dbReference type="Pfam" id="PF14333">
    <property type="entry name" value="DUF4389"/>
    <property type="match status" value="1"/>
</dbReference>
<organism evidence="2">
    <name type="scientific">freshwater metagenome</name>
    <dbReference type="NCBI Taxonomy" id="449393"/>
    <lineage>
        <taxon>unclassified sequences</taxon>
        <taxon>metagenomes</taxon>
        <taxon>ecological metagenomes</taxon>
    </lineage>
</organism>
<keyword evidence="1" id="KW-1133">Transmembrane helix</keyword>
<feature type="transmembrane region" description="Helical" evidence="1">
    <location>
        <begin position="21"/>
        <end position="40"/>
    </location>
</feature>
<feature type="transmembrane region" description="Helical" evidence="1">
    <location>
        <begin position="52"/>
        <end position="69"/>
    </location>
</feature>
<name>A0A6J7PUF6_9ZZZZ</name>